<comment type="caution">
    <text evidence="2">The sequence shown here is derived from an EMBL/GenBank/DDBJ whole genome shotgun (WGS) entry which is preliminary data.</text>
</comment>
<evidence type="ECO:0000313" key="3">
    <source>
        <dbReference type="Proteomes" id="UP001470230"/>
    </source>
</evidence>
<dbReference type="EMBL" id="JAPFFF010000005">
    <property type="protein sequence ID" value="KAK8889479.1"/>
    <property type="molecule type" value="Genomic_DNA"/>
</dbReference>
<feature type="region of interest" description="Disordered" evidence="1">
    <location>
        <begin position="66"/>
        <end position="89"/>
    </location>
</feature>
<keyword evidence="3" id="KW-1185">Reference proteome</keyword>
<evidence type="ECO:0000313" key="2">
    <source>
        <dbReference type="EMBL" id="KAK8889479.1"/>
    </source>
</evidence>
<protein>
    <submittedName>
        <fullName evidence="2">Uncharacterized protein</fullName>
    </submittedName>
</protein>
<dbReference type="Proteomes" id="UP001470230">
    <property type="component" value="Unassembled WGS sequence"/>
</dbReference>
<reference evidence="2 3" key="1">
    <citation type="submission" date="2024-04" db="EMBL/GenBank/DDBJ databases">
        <title>Tritrichomonas musculus Genome.</title>
        <authorList>
            <person name="Alves-Ferreira E."/>
            <person name="Grigg M."/>
            <person name="Lorenzi H."/>
            <person name="Galac M."/>
        </authorList>
    </citation>
    <scope>NUCLEOTIDE SEQUENCE [LARGE SCALE GENOMIC DNA]</scope>
    <source>
        <strain evidence="2 3">EAF2021</strain>
    </source>
</reference>
<accession>A0ABR2KEB2</accession>
<sequence length="280" mass="32772">MSSLPPLNKTSEKDQVIQHAEVPELNILLCGPNPEIYSARPSNQKKKFYISEPSESQTLQNPRFSTFDEASLNQTPQTTRSDHSTTNKQIQNARFFSKLREDEQFTQSMNSKLTDYQKTRRAKSLIQHEQYENHYYKPLQRRIKNQITSKNYNKYLTRKQQLINSMDRDPVPINSPRKLPPIATIKFSTEGLRDPKSKYIDRQKEEKKIVQLFQQANGEETREKKVPPHQTLDYDHIYVQQHTRFYFGNDPENGNKSGRKVFEGTGRSMVGNEINSFPQD</sequence>
<feature type="region of interest" description="Disordered" evidence="1">
    <location>
        <begin position="247"/>
        <end position="280"/>
    </location>
</feature>
<name>A0ABR2KEB2_9EUKA</name>
<organism evidence="2 3">
    <name type="scientific">Tritrichomonas musculus</name>
    <dbReference type="NCBI Taxonomy" id="1915356"/>
    <lineage>
        <taxon>Eukaryota</taxon>
        <taxon>Metamonada</taxon>
        <taxon>Parabasalia</taxon>
        <taxon>Tritrichomonadida</taxon>
        <taxon>Tritrichomonadidae</taxon>
        <taxon>Tritrichomonas</taxon>
    </lineage>
</organism>
<evidence type="ECO:0000256" key="1">
    <source>
        <dbReference type="SAM" id="MobiDB-lite"/>
    </source>
</evidence>
<proteinExistence type="predicted"/>
<gene>
    <name evidence="2" type="ORF">M9Y10_034226</name>
</gene>